<name>A0ABU7F1U6_9TELE</name>
<gene>
    <name evidence="1" type="ORF">CHARACLAT_032399</name>
</gene>
<comment type="caution">
    <text evidence="1">The sequence shown here is derived from an EMBL/GenBank/DDBJ whole genome shotgun (WGS) entry which is preliminary data.</text>
</comment>
<evidence type="ECO:0000313" key="1">
    <source>
        <dbReference type="EMBL" id="MED6292290.1"/>
    </source>
</evidence>
<organism evidence="1 2">
    <name type="scientific">Characodon lateralis</name>
    <dbReference type="NCBI Taxonomy" id="208331"/>
    <lineage>
        <taxon>Eukaryota</taxon>
        <taxon>Metazoa</taxon>
        <taxon>Chordata</taxon>
        <taxon>Craniata</taxon>
        <taxon>Vertebrata</taxon>
        <taxon>Euteleostomi</taxon>
        <taxon>Actinopterygii</taxon>
        <taxon>Neopterygii</taxon>
        <taxon>Teleostei</taxon>
        <taxon>Neoteleostei</taxon>
        <taxon>Acanthomorphata</taxon>
        <taxon>Ovalentaria</taxon>
        <taxon>Atherinomorphae</taxon>
        <taxon>Cyprinodontiformes</taxon>
        <taxon>Goodeidae</taxon>
        <taxon>Characodon</taxon>
    </lineage>
</organism>
<dbReference type="Proteomes" id="UP001352852">
    <property type="component" value="Unassembled WGS sequence"/>
</dbReference>
<reference evidence="1 2" key="1">
    <citation type="submission" date="2021-06" db="EMBL/GenBank/DDBJ databases">
        <authorList>
            <person name="Palmer J.M."/>
        </authorList>
    </citation>
    <scope>NUCLEOTIDE SEQUENCE [LARGE SCALE GENOMIC DNA]</scope>
    <source>
        <strain evidence="1 2">CL_MEX2019</strain>
        <tissue evidence="1">Muscle</tissue>
    </source>
</reference>
<accession>A0ABU7F1U6</accession>
<dbReference type="EMBL" id="JAHUTJ010071333">
    <property type="protein sequence ID" value="MED6292290.1"/>
    <property type="molecule type" value="Genomic_DNA"/>
</dbReference>
<protein>
    <submittedName>
        <fullName evidence="1">Uncharacterized protein</fullName>
    </submittedName>
</protein>
<keyword evidence="2" id="KW-1185">Reference proteome</keyword>
<feature type="non-terminal residue" evidence="1">
    <location>
        <position position="1"/>
    </location>
</feature>
<evidence type="ECO:0000313" key="2">
    <source>
        <dbReference type="Proteomes" id="UP001352852"/>
    </source>
</evidence>
<proteinExistence type="predicted"/>
<sequence>QRDIHTLSPPIPMVTGVEEVGPNERGCFYAASGIMGSPLLPPIPKLCWKLLPGGAPLAGSLLL</sequence>